<evidence type="ECO:0000313" key="1">
    <source>
        <dbReference type="EMBL" id="CAK7900244.1"/>
    </source>
</evidence>
<comment type="caution">
    <text evidence="1">The sequence shown here is derived from an EMBL/GenBank/DDBJ whole genome shotgun (WGS) entry which is preliminary data.</text>
</comment>
<evidence type="ECO:0000313" key="2">
    <source>
        <dbReference type="Proteomes" id="UP001162060"/>
    </source>
</evidence>
<protein>
    <recommendedName>
        <fullName evidence="3">Reverse transcriptase domain-containing protein</fullName>
    </recommendedName>
</protein>
<proteinExistence type="predicted"/>
<sequence>MAFADDCTGVLEDLAMVPRFVDAVSRYASTAGLRLNVSKAVILPFQLVIQLLVGTCVIWGSRWSATWSPLSCLSFLKSLSPSVPDIRSSHSAHGLALPPVAVPRMFSPWEGCYSSHPCPTLA</sequence>
<gene>
    <name evidence="1" type="ORF">PM001_LOCUS2038</name>
</gene>
<dbReference type="AlphaFoldDB" id="A0AAV1T710"/>
<evidence type="ECO:0008006" key="3">
    <source>
        <dbReference type="Google" id="ProtNLM"/>
    </source>
</evidence>
<name>A0AAV1T710_9STRA</name>
<accession>A0AAV1T710</accession>
<dbReference type="Proteomes" id="UP001162060">
    <property type="component" value="Unassembled WGS sequence"/>
</dbReference>
<dbReference type="EMBL" id="CAKLBY020000016">
    <property type="protein sequence ID" value="CAK7900244.1"/>
    <property type="molecule type" value="Genomic_DNA"/>
</dbReference>
<reference evidence="1" key="1">
    <citation type="submission" date="2024-01" db="EMBL/GenBank/DDBJ databases">
        <authorList>
            <person name="Webb A."/>
        </authorList>
    </citation>
    <scope>NUCLEOTIDE SEQUENCE</scope>
    <source>
        <strain evidence="1">Pm1</strain>
    </source>
</reference>
<organism evidence="1 2">
    <name type="scientific">Peronospora matthiolae</name>
    <dbReference type="NCBI Taxonomy" id="2874970"/>
    <lineage>
        <taxon>Eukaryota</taxon>
        <taxon>Sar</taxon>
        <taxon>Stramenopiles</taxon>
        <taxon>Oomycota</taxon>
        <taxon>Peronosporomycetes</taxon>
        <taxon>Peronosporales</taxon>
        <taxon>Peronosporaceae</taxon>
        <taxon>Peronospora</taxon>
    </lineage>
</organism>